<organism evidence="1 2">
    <name type="scientific">Setomelanomma holmii</name>
    <dbReference type="NCBI Taxonomy" id="210430"/>
    <lineage>
        <taxon>Eukaryota</taxon>
        <taxon>Fungi</taxon>
        <taxon>Dikarya</taxon>
        <taxon>Ascomycota</taxon>
        <taxon>Pezizomycotina</taxon>
        <taxon>Dothideomycetes</taxon>
        <taxon>Pleosporomycetidae</taxon>
        <taxon>Pleosporales</taxon>
        <taxon>Pleosporineae</taxon>
        <taxon>Phaeosphaeriaceae</taxon>
        <taxon>Setomelanomma</taxon>
    </lineage>
</organism>
<protein>
    <recommendedName>
        <fullName evidence="3">BTB domain-containing protein</fullName>
    </recommendedName>
</protein>
<dbReference type="Gene3D" id="3.30.710.10">
    <property type="entry name" value="Potassium Channel Kv1.1, Chain A"/>
    <property type="match status" value="1"/>
</dbReference>
<dbReference type="OrthoDB" id="6359816at2759"/>
<name>A0A9P4HBK9_9PLEO</name>
<sequence>MATHVKPSSASLFNNATLSDVKIRQVWKGKVRGYYAHKAILCSFKEATKNTMQLYDDDPELSELVLKFIYTETYELETITKMAAQDKIKRVLVPIGLYIVADKYEVARLYNPATADIQYVFGFFQPSNNFEVLKAAITACFDIVRVVDAPLNKIITTFVMNSGRAFMALKEFRELIRRYRIFGAQVALLSGKFLPYLQDSRLVICSLCHVTTLYDLYSHSVGQVYTKKCQRCSCSVEMVVPSGVV</sequence>
<dbReference type="Proteomes" id="UP000799777">
    <property type="component" value="Unassembled WGS sequence"/>
</dbReference>
<keyword evidence="2" id="KW-1185">Reference proteome</keyword>
<comment type="caution">
    <text evidence="1">The sequence shown here is derived from an EMBL/GenBank/DDBJ whole genome shotgun (WGS) entry which is preliminary data.</text>
</comment>
<evidence type="ECO:0008006" key="3">
    <source>
        <dbReference type="Google" id="ProtNLM"/>
    </source>
</evidence>
<gene>
    <name evidence="1" type="ORF">EK21DRAFT_111920</name>
</gene>
<dbReference type="AlphaFoldDB" id="A0A9P4HBK9"/>
<dbReference type="EMBL" id="ML978190">
    <property type="protein sequence ID" value="KAF2030397.1"/>
    <property type="molecule type" value="Genomic_DNA"/>
</dbReference>
<accession>A0A9P4HBK9</accession>
<evidence type="ECO:0000313" key="2">
    <source>
        <dbReference type="Proteomes" id="UP000799777"/>
    </source>
</evidence>
<evidence type="ECO:0000313" key="1">
    <source>
        <dbReference type="EMBL" id="KAF2030397.1"/>
    </source>
</evidence>
<reference evidence="1" key="1">
    <citation type="journal article" date="2020" name="Stud. Mycol.">
        <title>101 Dothideomycetes genomes: a test case for predicting lifestyles and emergence of pathogens.</title>
        <authorList>
            <person name="Haridas S."/>
            <person name="Albert R."/>
            <person name="Binder M."/>
            <person name="Bloem J."/>
            <person name="Labutti K."/>
            <person name="Salamov A."/>
            <person name="Andreopoulos B."/>
            <person name="Baker S."/>
            <person name="Barry K."/>
            <person name="Bills G."/>
            <person name="Bluhm B."/>
            <person name="Cannon C."/>
            <person name="Castanera R."/>
            <person name="Culley D."/>
            <person name="Daum C."/>
            <person name="Ezra D."/>
            <person name="Gonzalez J."/>
            <person name="Henrissat B."/>
            <person name="Kuo A."/>
            <person name="Liang C."/>
            <person name="Lipzen A."/>
            <person name="Lutzoni F."/>
            <person name="Magnuson J."/>
            <person name="Mondo S."/>
            <person name="Nolan M."/>
            <person name="Ohm R."/>
            <person name="Pangilinan J."/>
            <person name="Park H.-J."/>
            <person name="Ramirez L."/>
            <person name="Alfaro M."/>
            <person name="Sun H."/>
            <person name="Tritt A."/>
            <person name="Yoshinaga Y."/>
            <person name="Zwiers L.-H."/>
            <person name="Turgeon B."/>
            <person name="Goodwin S."/>
            <person name="Spatafora J."/>
            <person name="Crous P."/>
            <person name="Grigoriev I."/>
        </authorList>
    </citation>
    <scope>NUCLEOTIDE SEQUENCE</scope>
    <source>
        <strain evidence="1">CBS 110217</strain>
    </source>
</reference>
<dbReference type="SUPFAM" id="SSF54695">
    <property type="entry name" value="POZ domain"/>
    <property type="match status" value="1"/>
</dbReference>
<dbReference type="InterPro" id="IPR011333">
    <property type="entry name" value="SKP1/BTB/POZ_sf"/>
</dbReference>
<proteinExistence type="predicted"/>